<reference evidence="3" key="1">
    <citation type="submission" date="2021-02" db="EMBL/GenBank/DDBJ databases">
        <authorList>
            <person name="Dougan E. K."/>
            <person name="Rhodes N."/>
            <person name="Thang M."/>
            <person name="Chan C."/>
        </authorList>
    </citation>
    <scope>NUCLEOTIDE SEQUENCE</scope>
</reference>
<feature type="region of interest" description="Disordered" evidence="1">
    <location>
        <begin position="333"/>
        <end position="352"/>
    </location>
</feature>
<dbReference type="EMBL" id="CAJNJA010015452">
    <property type="protein sequence ID" value="CAE7361985.1"/>
    <property type="molecule type" value="Genomic_DNA"/>
</dbReference>
<dbReference type="SUPFAM" id="SSF56672">
    <property type="entry name" value="DNA/RNA polymerases"/>
    <property type="match status" value="1"/>
</dbReference>
<feature type="region of interest" description="Disordered" evidence="1">
    <location>
        <begin position="558"/>
        <end position="583"/>
    </location>
</feature>
<comment type="caution">
    <text evidence="3">The sequence shown here is derived from an EMBL/GenBank/DDBJ whole genome shotgun (WGS) entry which is preliminary data.</text>
</comment>
<evidence type="ECO:0000313" key="4">
    <source>
        <dbReference type="Proteomes" id="UP000601435"/>
    </source>
</evidence>
<gene>
    <name evidence="3" type="ORF">SNEC2469_LOCUS9563</name>
</gene>
<organism evidence="3 4">
    <name type="scientific">Symbiodinium necroappetens</name>
    <dbReference type="NCBI Taxonomy" id="1628268"/>
    <lineage>
        <taxon>Eukaryota</taxon>
        <taxon>Sar</taxon>
        <taxon>Alveolata</taxon>
        <taxon>Dinophyceae</taxon>
        <taxon>Suessiales</taxon>
        <taxon>Symbiodiniaceae</taxon>
        <taxon>Symbiodinium</taxon>
    </lineage>
</organism>
<dbReference type="OrthoDB" id="410104at2759"/>
<protein>
    <recommendedName>
        <fullName evidence="2">Reverse transcriptase domain-containing protein</fullName>
    </recommendedName>
</protein>
<evidence type="ECO:0000259" key="2">
    <source>
        <dbReference type="PROSITE" id="PS50878"/>
    </source>
</evidence>
<proteinExistence type="predicted"/>
<feature type="domain" description="Reverse transcriptase" evidence="2">
    <location>
        <begin position="786"/>
        <end position="1058"/>
    </location>
</feature>
<dbReference type="Pfam" id="PF00078">
    <property type="entry name" value="RVT_1"/>
    <property type="match status" value="1"/>
</dbReference>
<dbReference type="InterPro" id="IPR036691">
    <property type="entry name" value="Endo/exonu/phosph_ase_sf"/>
</dbReference>
<feature type="region of interest" description="Disordered" evidence="1">
    <location>
        <begin position="1278"/>
        <end position="1299"/>
    </location>
</feature>
<name>A0A812PKQ4_9DINO</name>
<accession>A0A812PKQ4</accession>
<feature type="compositionally biased region" description="Low complexity" evidence="1">
    <location>
        <begin position="1"/>
        <end position="16"/>
    </location>
</feature>
<dbReference type="InterPro" id="IPR043502">
    <property type="entry name" value="DNA/RNA_pol_sf"/>
</dbReference>
<dbReference type="Proteomes" id="UP000601435">
    <property type="component" value="Unassembled WGS sequence"/>
</dbReference>
<dbReference type="InterPro" id="IPR000477">
    <property type="entry name" value="RT_dom"/>
</dbReference>
<dbReference type="PROSITE" id="PS50878">
    <property type="entry name" value="RT_POL"/>
    <property type="match status" value="1"/>
</dbReference>
<evidence type="ECO:0000313" key="3">
    <source>
        <dbReference type="EMBL" id="CAE7361985.1"/>
    </source>
</evidence>
<feature type="region of interest" description="Disordered" evidence="1">
    <location>
        <begin position="1"/>
        <end position="45"/>
    </location>
</feature>
<evidence type="ECO:0000256" key="1">
    <source>
        <dbReference type="SAM" id="MobiDB-lite"/>
    </source>
</evidence>
<keyword evidence="4" id="KW-1185">Reference proteome</keyword>
<sequence length="1299" mass="145959">MPPGLGAPVVPGVVDSSDPDLDEDRPSKSGKRRGQTSPTARRAEKPITLADLQRLLQEQSAQIQTHQEQQIKAAISDIQRTTGAQIQAVQSEVQRHGDYIDQLRDQGEKIEARLLALEAGGAGSLPERGREGDSRKNLMIFGGWGPDTHRDVLLAELKEMLQKVDCLKHFDDLFTTGPRRGNALGLVTQYPGEAEGELKRKMIGIAQTIRAANLRADNMQLDKNLWASLSKTKLERLRSSHAGKLKRLTLEVNSQEKQHIDVEWNAGSVWLRGTLIGSSTRTKPAGVVVCEGKTPQSWLDVTTTSRLLGCSEADLQAECANFEISDRPEPCEHTRTQVQTTPGSSLPEGHNSPEHQMIRILSWNIGGKPVQDALKAIEVTSSLADSIACFQELPRTQAGWQTTIIQDHFTLVQFRDDLRQWRGNGVMYRTGEFTCLRRKANHVGTWVKLRHTKTQAELWVGSARLSTGVTDDVVAEETQELLQLRPPRPNAAVLMADFNTKLCWSAGAGSRGHVRPTTGRADHLVTELEGRGDNGTFPRADRGDPEREADRLMVLRSRGFPLPTSTSRRKPSEKSEETTIASTSASVLRLRDGGIVSGQIPSTPSLDQETLMRLARDYTIPKPGTRYHDPPEVKTLYRQAKKSGTERAWKLAHKARRTAHDLWHRQKLERASQRNWKDYRELKQDRLGSTWAVHMSEEAFNKGKEPLQWTVDHFRSLFTEPGAQGLPEWQRDTKASEPFSMSELVEAVKKGKNGKAVGADLTSFELLKGLMQDGPTAEALLEWMEDIRQGRLIPREWLHTIVTLLPKVANPAGSEDLRPISLGSAIGKVYGTMLLRRTRAALQPAGPEQCSHSGRQTADYVFAAIRSFQLETEWRWGLHWVKLDIRKAFDSLNRAKALDYLRKALPESMHLEYKSWRQLLTPGHATVRTPWGEGHINQTRGIRQGAVESPWLFSVAMELSLHEAQAEEGWPRRIGAAPDLQLGELLFMDDSIIWAGDQKELLAKYHILKGCLEKWGLTVNPKKTAYYASPHATERQPLLLEGAQVVPKESLEVMGIALSIPLRPASLMDSALAKARKKHFANRGMLECRTPLKERLKMFTSTVGGAALWYSSAAPPSPQALGAVNSLQLELVSRMAGFRRRSSETWLEFHTRSRRAARQLLVSHEQPRWSTLWLQRYWNYKGHVARGNAREQPPASSVIDGFRTYQWWKQQQRLAEGLRHPASFYPYLSNDELRLNRAARCEDWRQLAMDPVAWRQAEAEWLRREDVSWTRGRQLALTGGAPLTPSTHPSLAIRESGDE</sequence>
<dbReference type="SUPFAM" id="SSF56219">
    <property type="entry name" value="DNase I-like"/>
    <property type="match status" value="1"/>
</dbReference>
<dbReference type="PANTHER" id="PTHR19446">
    <property type="entry name" value="REVERSE TRANSCRIPTASES"/>
    <property type="match status" value="1"/>
</dbReference>